<proteinExistence type="inferred from homology"/>
<dbReference type="Gene3D" id="3.40.50.200">
    <property type="entry name" value="Peptidase S8/S53 domain"/>
    <property type="match status" value="1"/>
</dbReference>
<dbReference type="PANTHER" id="PTHR43806">
    <property type="entry name" value="PEPTIDASE S8"/>
    <property type="match status" value="1"/>
</dbReference>
<dbReference type="EMBL" id="CP029843">
    <property type="protein sequence ID" value="AWV08475.1"/>
    <property type="molecule type" value="Genomic_DNA"/>
</dbReference>
<dbReference type="PRINTS" id="PR00723">
    <property type="entry name" value="SUBTILISIN"/>
</dbReference>
<evidence type="ECO:0000256" key="4">
    <source>
        <dbReference type="ARBA" id="ARBA00022825"/>
    </source>
</evidence>
<feature type="active site" description="Charge relay system" evidence="5">
    <location>
        <position position="130"/>
    </location>
</feature>
<dbReference type="Pfam" id="PF00082">
    <property type="entry name" value="Peptidase_S8"/>
    <property type="match status" value="1"/>
</dbReference>
<feature type="active site" description="Charge relay system" evidence="5">
    <location>
        <position position="164"/>
    </location>
</feature>
<sequence>MGSAHAGKYVVMTQGQGLNATQIERIQAAGGTITAQLPQIGVAIVQAGDAFAADAGAIPGLQSVTRDVELQWDVPESEGAPISADAFANPPGSGDDDRFFDLQWGHAALDAAGAWNAGYRGAGATVAVLDSGAYCAHLDIAPNLIGGASFVDGESYCNTSGSSHGTHVAGTILAADNAIGTIGVAPEAKLLAVKVLSSATGSGDFAGIIQGIVWAVDNGANVINMSLGVRGGLPRSGQGANELSELINATKRAMQYAGKNEVLVVASAGNDGRDLDHDNSTMSFPGQLPGVLTVSALAPEGWAIDAGVDLDVLASYSNYGQSTIHFGAPGGDTRYPGNELCTVGPVTQVCWIFDAVFSTTSVSGGSHFYGWNAGTSMAAPHVSGVAALVYGKHPGIKASHVATILKQSADDVGKPGKDDSAGFGRVNAAQAVTY</sequence>
<dbReference type="SUPFAM" id="SSF52743">
    <property type="entry name" value="Subtilisin-like"/>
    <property type="match status" value="1"/>
</dbReference>
<keyword evidence="2 5" id="KW-0645">Protease</keyword>
<dbReference type="AlphaFoldDB" id="A0A2U9TAT8"/>
<protein>
    <recommendedName>
        <fullName evidence="6">Peptidase S8/S53 domain-containing protein</fullName>
    </recommendedName>
</protein>
<evidence type="ECO:0000313" key="8">
    <source>
        <dbReference type="Proteomes" id="UP000249447"/>
    </source>
</evidence>
<dbReference type="PROSITE" id="PS51892">
    <property type="entry name" value="SUBTILASE"/>
    <property type="match status" value="1"/>
</dbReference>
<feature type="active site" description="Charge relay system" evidence="5">
    <location>
        <position position="376"/>
    </location>
</feature>
<evidence type="ECO:0000256" key="5">
    <source>
        <dbReference type="PROSITE-ProRule" id="PRU01240"/>
    </source>
</evidence>
<dbReference type="InterPro" id="IPR036852">
    <property type="entry name" value="Peptidase_S8/S53_dom_sf"/>
</dbReference>
<dbReference type="InterPro" id="IPR023828">
    <property type="entry name" value="Peptidase_S8_Ser-AS"/>
</dbReference>
<dbReference type="KEGG" id="lmb:C9I47_2804"/>
<organism evidence="7 8">
    <name type="scientific">Marilutibacter maris</name>
    <dbReference type="NCBI Taxonomy" id="1605891"/>
    <lineage>
        <taxon>Bacteria</taxon>
        <taxon>Pseudomonadati</taxon>
        <taxon>Pseudomonadota</taxon>
        <taxon>Gammaproteobacteria</taxon>
        <taxon>Lysobacterales</taxon>
        <taxon>Lysobacteraceae</taxon>
        <taxon>Marilutibacter</taxon>
    </lineage>
</organism>
<name>A0A2U9TAT8_9GAMM</name>
<evidence type="ECO:0000259" key="6">
    <source>
        <dbReference type="Pfam" id="PF00082"/>
    </source>
</evidence>
<feature type="domain" description="Peptidase S8/S53" evidence="6">
    <location>
        <begin position="121"/>
        <end position="424"/>
    </location>
</feature>
<dbReference type="InterPro" id="IPR050131">
    <property type="entry name" value="Peptidase_S8_subtilisin-like"/>
</dbReference>
<dbReference type="InterPro" id="IPR000209">
    <property type="entry name" value="Peptidase_S8/S53_dom"/>
</dbReference>
<reference evidence="7 8" key="1">
    <citation type="submission" date="2018-05" db="EMBL/GenBank/DDBJ databases">
        <title>The complete genome of Lysobacter maris HZ9B, a marine bacterium antagonistic against terrestrial plant pathogens.</title>
        <authorList>
            <person name="Zhang X.-Q."/>
        </authorList>
    </citation>
    <scope>NUCLEOTIDE SEQUENCE [LARGE SCALE GENOMIC DNA]</scope>
    <source>
        <strain evidence="7 8">HZ9B</strain>
    </source>
</reference>
<evidence type="ECO:0000256" key="3">
    <source>
        <dbReference type="ARBA" id="ARBA00022801"/>
    </source>
</evidence>
<keyword evidence="4 5" id="KW-0720">Serine protease</keyword>
<keyword evidence="3 5" id="KW-0378">Hydrolase</keyword>
<dbReference type="GO" id="GO:0006508">
    <property type="term" value="P:proteolysis"/>
    <property type="evidence" value="ECO:0007669"/>
    <property type="project" value="UniProtKB-KW"/>
</dbReference>
<dbReference type="Proteomes" id="UP000249447">
    <property type="component" value="Chromosome"/>
</dbReference>
<gene>
    <name evidence="7" type="ORF">C9I47_2804</name>
</gene>
<accession>A0A2U9TAT8</accession>
<dbReference type="PANTHER" id="PTHR43806:SF11">
    <property type="entry name" value="CEREVISIN-RELATED"/>
    <property type="match status" value="1"/>
</dbReference>
<dbReference type="InterPro" id="IPR022398">
    <property type="entry name" value="Peptidase_S8_His-AS"/>
</dbReference>
<dbReference type="InterPro" id="IPR015500">
    <property type="entry name" value="Peptidase_S8_subtilisin-rel"/>
</dbReference>
<dbReference type="GO" id="GO:0004252">
    <property type="term" value="F:serine-type endopeptidase activity"/>
    <property type="evidence" value="ECO:0007669"/>
    <property type="project" value="UniProtKB-UniRule"/>
</dbReference>
<dbReference type="PROSITE" id="PS00138">
    <property type="entry name" value="SUBTILASE_SER"/>
    <property type="match status" value="1"/>
</dbReference>
<evidence type="ECO:0000256" key="1">
    <source>
        <dbReference type="ARBA" id="ARBA00011073"/>
    </source>
</evidence>
<dbReference type="PROSITE" id="PS00137">
    <property type="entry name" value="SUBTILASE_HIS"/>
    <property type="match status" value="1"/>
</dbReference>
<evidence type="ECO:0000313" key="7">
    <source>
        <dbReference type="EMBL" id="AWV08475.1"/>
    </source>
</evidence>
<keyword evidence="8" id="KW-1185">Reference proteome</keyword>
<evidence type="ECO:0000256" key="2">
    <source>
        <dbReference type="ARBA" id="ARBA00022670"/>
    </source>
</evidence>
<comment type="similarity">
    <text evidence="1 5">Belongs to the peptidase S8 family.</text>
</comment>